<feature type="region of interest" description="Disordered" evidence="1">
    <location>
        <begin position="661"/>
        <end position="737"/>
    </location>
</feature>
<feature type="compositionally biased region" description="Acidic residues" evidence="1">
    <location>
        <begin position="635"/>
        <end position="646"/>
    </location>
</feature>
<sequence>MGAFDPLFPPGPYVVTTVVYVALSIHVWIERARIANQVKRWSRSCPTFAELVRSILQRSKPWKLARSRSETQTAEADQQQAAFERSRVAACRSVLNTLCPFVGLSVFVWTSLTLVLETQDNNAPRAIILVGYLLTLFSSSGVLEITSFNLDVLFVCLHALSFVSIFFIPSSAMVILMAPVRCIIRALFAFTFARTKMTVLCSIPISLANIYRISKAASTFRTPEEKDPNYAAMGMTGEVLFFVGLILLASMVEKLFKEKVEVAMDVVNMELSLHSKSQLLSVLCDAHVTLGHDFRILGRCTELSHMLMTGFSSHSKGLEGTVFTSFMTEIDQQRFLDLVAVGARPDSGLENDDGKSSETSQSTQGSRTASSRLKWSLAPAKSIQVHIRDAAGVRFPIELFHIFLPNMLNPSAPPSHLIGIREEPGGHEISTSFQQLGSISEVPPPHGRAAAFGTSAGTTPRPAEPPTRVLSDLHPKKASGSRASKASSGSGSSRGSSRTVRPDPADLPSIQRVEFQFDGMADGFPLLQARIFFDSRAATESSTCAIMNDWLMESMRPRFGEWVQHTINQGMAGRGDTFTPTQSAVELLWPGRADMALCADEVQFRVEVLAETEDLQVEQKTSQASRYTESTAQAEEADKEGQTEDDESVCIWATMRGFQQYKKHKNNTNNTNKNNSNDDSTNNNIKRTSRTPQSQGQAPTLAAIQEHDRRMFRAATFHAGNNNSNNSNNNSTNNKPG</sequence>
<comment type="caution">
    <text evidence="3">The sequence shown here is derived from an EMBL/GenBank/DDBJ whole genome shotgun (WGS) entry which is preliminary data.</text>
</comment>
<gene>
    <name evidence="3" type="ORF">PGLA1383_LOCUS26984</name>
</gene>
<keyword evidence="2" id="KW-0812">Transmembrane</keyword>
<reference evidence="3" key="1">
    <citation type="submission" date="2021-02" db="EMBL/GenBank/DDBJ databases">
        <authorList>
            <person name="Dougan E. K."/>
            <person name="Rhodes N."/>
            <person name="Thang M."/>
            <person name="Chan C."/>
        </authorList>
    </citation>
    <scope>NUCLEOTIDE SEQUENCE</scope>
</reference>
<feature type="compositionally biased region" description="Low complexity" evidence="1">
    <location>
        <begin position="667"/>
        <end position="684"/>
    </location>
</feature>
<protein>
    <submittedName>
        <fullName evidence="3">Uncharacterized protein</fullName>
    </submittedName>
</protein>
<feature type="transmembrane region" description="Helical" evidence="2">
    <location>
        <begin position="183"/>
        <end position="210"/>
    </location>
</feature>
<feature type="transmembrane region" description="Helical" evidence="2">
    <location>
        <begin position="152"/>
        <end position="177"/>
    </location>
</feature>
<feature type="compositionally biased region" description="Polar residues" evidence="1">
    <location>
        <begin position="618"/>
        <end position="633"/>
    </location>
</feature>
<feature type="region of interest" description="Disordered" evidence="1">
    <location>
        <begin position="615"/>
        <end position="646"/>
    </location>
</feature>
<feature type="compositionally biased region" description="Low complexity" evidence="1">
    <location>
        <begin position="721"/>
        <end position="737"/>
    </location>
</feature>
<keyword evidence="2" id="KW-1133">Transmembrane helix</keyword>
<feature type="transmembrane region" description="Helical" evidence="2">
    <location>
        <begin position="230"/>
        <end position="252"/>
    </location>
</feature>
<feature type="region of interest" description="Disordered" evidence="1">
    <location>
        <begin position="347"/>
        <end position="371"/>
    </location>
</feature>
<keyword evidence="4" id="KW-1185">Reference proteome</keyword>
<dbReference type="AlphaFoldDB" id="A0A813F433"/>
<feature type="transmembrane region" description="Helical" evidence="2">
    <location>
        <begin position="126"/>
        <end position="145"/>
    </location>
</feature>
<dbReference type="Proteomes" id="UP000654075">
    <property type="component" value="Unassembled WGS sequence"/>
</dbReference>
<evidence type="ECO:0000313" key="3">
    <source>
        <dbReference type="EMBL" id="CAE8609157.1"/>
    </source>
</evidence>
<feature type="transmembrane region" description="Helical" evidence="2">
    <location>
        <begin position="94"/>
        <end position="114"/>
    </location>
</feature>
<accession>A0A813F433</accession>
<evidence type="ECO:0000313" key="4">
    <source>
        <dbReference type="Proteomes" id="UP000654075"/>
    </source>
</evidence>
<evidence type="ECO:0000256" key="1">
    <source>
        <dbReference type="SAM" id="MobiDB-lite"/>
    </source>
</evidence>
<feature type="region of interest" description="Disordered" evidence="1">
    <location>
        <begin position="438"/>
        <end position="507"/>
    </location>
</feature>
<feature type="compositionally biased region" description="Polar residues" evidence="1">
    <location>
        <begin position="357"/>
        <end position="371"/>
    </location>
</feature>
<proteinExistence type="predicted"/>
<feature type="transmembrane region" description="Helical" evidence="2">
    <location>
        <begin position="12"/>
        <end position="29"/>
    </location>
</feature>
<dbReference type="EMBL" id="CAJNNV010024246">
    <property type="protein sequence ID" value="CAE8609157.1"/>
    <property type="molecule type" value="Genomic_DNA"/>
</dbReference>
<name>A0A813F433_POLGL</name>
<feature type="compositionally biased region" description="Low complexity" evidence="1">
    <location>
        <begin position="478"/>
        <end position="498"/>
    </location>
</feature>
<keyword evidence="2" id="KW-0472">Membrane</keyword>
<organism evidence="3 4">
    <name type="scientific">Polarella glacialis</name>
    <name type="common">Dinoflagellate</name>
    <dbReference type="NCBI Taxonomy" id="89957"/>
    <lineage>
        <taxon>Eukaryota</taxon>
        <taxon>Sar</taxon>
        <taxon>Alveolata</taxon>
        <taxon>Dinophyceae</taxon>
        <taxon>Suessiales</taxon>
        <taxon>Suessiaceae</taxon>
        <taxon>Polarella</taxon>
    </lineage>
</organism>
<evidence type="ECO:0000256" key="2">
    <source>
        <dbReference type="SAM" id="Phobius"/>
    </source>
</evidence>